<feature type="region of interest" description="Disordered" evidence="1">
    <location>
        <begin position="298"/>
        <end position="338"/>
    </location>
</feature>
<organism evidence="4 5">
    <name type="scientific">Halopelagius longus</name>
    <dbReference type="NCBI Taxonomy" id="1236180"/>
    <lineage>
        <taxon>Archaea</taxon>
        <taxon>Methanobacteriati</taxon>
        <taxon>Methanobacteriota</taxon>
        <taxon>Stenosarchaea group</taxon>
        <taxon>Halobacteria</taxon>
        <taxon>Halobacteriales</taxon>
        <taxon>Haloferacaceae</taxon>
    </lineage>
</organism>
<evidence type="ECO:0000313" key="5">
    <source>
        <dbReference type="Proteomes" id="UP000199289"/>
    </source>
</evidence>
<evidence type="ECO:0000313" key="3">
    <source>
        <dbReference type="EMBL" id="RDI69688.1"/>
    </source>
</evidence>
<reference evidence="3 6" key="3">
    <citation type="submission" date="2018-07" db="EMBL/GenBank/DDBJ databases">
        <title>Genome sequence of extremly halophilic archaeon Halopelagius longus strain BC12-B1.</title>
        <authorList>
            <person name="Zhang X."/>
        </authorList>
    </citation>
    <scope>NUCLEOTIDE SEQUENCE [LARGE SCALE GENOMIC DNA]</scope>
    <source>
        <strain evidence="3 6">BC12-B1</strain>
    </source>
</reference>
<sequence>MRRPDVDTPRALLVALVAVCAVSLLFAGTMSSAAFGAFNAGWDGSSTVRDTAKEAGATPTVALETTAYAEADPSETVAFVVAPDDEYTDAEAERLRTFVEEGGTLVVAEDYGTVGNDLLADIGAETRFDGRTVRDLRHHGPTTAMPEATNVSDAETTDGVESIMLNYGTVLTGANGTVLVRTSSYAYLDTDDDGEADEGEPFRSYPVVAAEEVGSGRVVAVSDPSLFINTMQKRADNPRLVSGLVGDRETVLLDYSHSESQPPIRVALIHLRDSSAAQVGLGLFGLLVVGLRQSGRLHLPTLSSGRGEPASPGDGGGDGEAESIAEPNTHRREGGNHE</sequence>
<dbReference type="Pfam" id="PF14258">
    <property type="entry name" value="DUF4350"/>
    <property type="match status" value="1"/>
</dbReference>
<feature type="compositionally biased region" description="Basic and acidic residues" evidence="1">
    <location>
        <begin position="328"/>
        <end position="338"/>
    </location>
</feature>
<protein>
    <submittedName>
        <fullName evidence="3">DUF4350 domain-containing protein</fullName>
    </submittedName>
</protein>
<accession>A0A1H1GKF0</accession>
<dbReference type="SUPFAM" id="SSF52317">
    <property type="entry name" value="Class I glutamine amidotransferase-like"/>
    <property type="match status" value="1"/>
</dbReference>
<dbReference type="EMBL" id="FNKQ01000006">
    <property type="protein sequence ID" value="SDR13641.1"/>
    <property type="molecule type" value="Genomic_DNA"/>
</dbReference>
<evidence type="ECO:0000313" key="6">
    <source>
        <dbReference type="Proteomes" id="UP000255421"/>
    </source>
</evidence>
<proteinExistence type="predicted"/>
<evidence type="ECO:0000256" key="1">
    <source>
        <dbReference type="SAM" id="MobiDB-lite"/>
    </source>
</evidence>
<reference evidence="4" key="1">
    <citation type="submission" date="2016-10" db="EMBL/GenBank/DDBJ databases">
        <authorList>
            <person name="de Groot N.N."/>
        </authorList>
    </citation>
    <scope>NUCLEOTIDE SEQUENCE [LARGE SCALE GENOMIC DNA]</scope>
    <source>
        <strain evidence="4">CGMCC 1.12397</strain>
    </source>
</reference>
<dbReference type="Proteomes" id="UP000255421">
    <property type="component" value="Unassembled WGS sequence"/>
</dbReference>
<keyword evidence="6" id="KW-1185">Reference proteome</keyword>
<dbReference type="Gene3D" id="3.40.50.880">
    <property type="match status" value="1"/>
</dbReference>
<dbReference type="OrthoDB" id="372296at2157"/>
<name>A0A1H1GKF0_9EURY</name>
<dbReference type="EMBL" id="QQST01000004">
    <property type="protein sequence ID" value="RDI69688.1"/>
    <property type="molecule type" value="Genomic_DNA"/>
</dbReference>
<dbReference type="AlphaFoldDB" id="A0A1H1GKF0"/>
<dbReference type="InterPro" id="IPR025646">
    <property type="entry name" value="DUF4350"/>
</dbReference>
<gene>
    <name evidence="3" type="ORF">DWB78_18125</name>
    <name evidence="4" type="ORF">SAMN05216278_3729</name>
</gene>
<dbReference type="InterPro" id="IPR029062">
    <property type="entry name" value="Class_I_gatase-like"/>
</dbReference>
<dbReference type="Proteomes" id="UP000199289">
    <property type="component" value="Unassembled WGS sequence"/>
</dbReference>
<evidence type="ECO:0000313" key="4">
    <source>
        <dbReference type="EMBL" id="SDR13641.1"/>
    </source>
</evidence>
<evidence type="ECO:0000259" key="2">
    <source>
        <dbReference type="Pfam" id="PF14258"/>
    </source>
</evidence>
<reference evidence="5" key="2">
    <citation type="submission" date="2016-10" db="EMBL/GenBank/DDBJ databases">
        <authorList>
            <person name="Varghese N."/>
            <person name="Submissions S."/>
        </authorList>
    </citation>
    <scope>NUCLEOTIDE SEQUENCE [LARGE SCALE GENOMIC DNA]</scope>
    <source>
        <strain evidence="5">CGMCC 1.12397</strain>
    </source>
</reference>
<feature type="domain" description="DUF4350" evidence="2">
    <location>
        <begin position="38"/>
        <end position="244"/>
    </location>
</feature>
<dbReference type="RefSeq" id="WP_092539211.1">
    <property type="nucleotide sequence ID" value="NZ_FNKQ01000006.1"/>
</dbReference>